<proteinExistence type="predicted"/>
<keyword evidence="1" id="KW-0812">Transmembrane</keyword>
<gene>
    <name evidence="2" type="ORF">OCL97_10470</name>
</gene>
<dbReference type="EMBL" id="JAOTJD010000017">
    <property type="protein sequence ID" value="MFD3264379.1"/>
    <property type="molecule type" value="Genomic_DNA"/>
</dbReference>
<evidence type="ECO:0000256" key="1">
    <source>
        <dbReference type="SAM" id="Phobius"/>
    </source>
</evidence>
<protein>
    <submittedName>
        <fullName evidence="2">PepSY domain-containing protein</fullName>
    </submittedName>
</protein>
<keyword evidence="1" id="KW-1133">Transmembrane helix</keyword>
<sequence length="371" mass="41235">MKFVDLLHRWTGGLLGLLLAVLGLSGAILVHRDAWVILPHARDAQLQDLAVMVGSVERLMAGSPSPNAITFASRDFGLHRVRFPGEAGAYADQSGAIVARWGDKWERPELWLFDLHHYLLAGKTGALVAGWVALIGLGFIATGLILWWTRRRTFEFRLWPARMDRPGIVRQHRDFGVVVAPLLTLSLLTGAMMTLRPVADVLLTPWGSSAELRNSLAAPPTKGGASTQQLNWTRIFGETRRRFPDAEFRVLSLPEKPGGLISIRMRQAPEWLPNGRSILWYDASDGRLVEARDALSMPRGARIFNAVYPLHAAKVGRLPYRIVMTASGLALCLLGTLSVWTFWFRRPRARRSRNGRAEVVVKSAPVRSHPG</sequence>
<dbReference type="Pfam" id="PF03929">
    <property type="entry name" value="PepSY_TM"/>
    <property type="match status" value="1"/>
</dbReference>
<keyword evidence="1" id="KW-0472">Membrane</keyword>
<dbReference type="PANTHER" id="PTHR34219:SF3">
    <property type="entry name" value="BLL7967 PROTEIN"/>
    <property type="match status" value="1"/>
</dbReference>
<evidence type="ECO:0000313" key="2">
    <source>
        <dbReference type="EMBL" id="MFD3264379.1"/>
    </source>
</evidence>
<dbReference type="PANTHER" id="PTHR34219">
    <property type="entry name" value="IRON-REGULATED INNER MEMBRANE PROTEIN-RELATED"/>
    <property type="match status" value="1"/>
</dbReference>
<reference evidence="2 3" key="1">
    <citation type="submission" date="2022-09" db="EMBL/GenBank/DDBJ databases">
        <title>New species of Phenylobacterium.</title>
        <authorList>
            <person name="Mieszkin S."/>
        </authorList>
    </citation>
    <scope>NUCLEOTIDE SEQUENCE [LARGE SCALE GENOMIC DNA]</scope>
    <source>
        <strain evidence="2 3">HK31-G</strain>
    </source>
</reference>
<feature type="transmembrane region" description="Helical" evidence="1">
    <location>
        <begin position="128"/>
        <end position="148"/>
    </location>
</feature>
<keyword evidence="3" id="KW-1185">Reference proteome</keyword>
<comment type="caution">
    <text evidence="2">The sequence shown here is derived from an EMBL/GenBank/DDBJ whole genome shotgun (WGS) entry which is preliminary data.</text>
</comment>
<dbReference type="InterPro" id="IPR005625">
    <property type="entry name" value="PepSY-ass_TM"/>
</dbReference>
<dbReference type="RefSeq" id="WP_377369959.1">
    <property type="nucleotide sequence ID" value="NZ_JAOTJD010000017.1"/>
</dbReference>
<dbReference type="Proteomes" id="UP001598130">
    <property type="component" value="Unassembled WGS sequence"/>
</dbReference>
<organism evidence="2 3">
    <name type="scientific">Phenylobacterium ferrooxidans</name>
    <dbReference type="NCBI Taxonomy" id="2982689"/>
    <lineage>
        <taxon>Bacteria</taxon>
        <taxon>Pseudomonadati</taxon>
        <taxon>Pseudomonadota</taxon>
        <taxon>Alphaproteobacteria</taxon>
        <taxon>Caulobacterales</taxon>
        <taxon>Caulobacteraceae</taxon>
        <taxon>Phenylobacterium</taxon>
    </lineage>
</organism>
<accession>A0ABW6CNH9</accession>
<evidence type="ECO:0000313" key="3">
    <source>
        <dbReference type="Proteomes" id="UP001598130"/>
    </source>
</evidence>
<feature type="transmembrane region" description="Helical" evidence="1">
    <location>
        <begin position="322"/>
        <end position="344"/>
    </location>
</feature>
<name>A0ABW6CNH9_9CAUL</name>
<feature type="transmembrane region" description="Helical" evidence="1">
    <location>
        <begin position="175"/>
        <end position="195"/>
    </location>
</feature>
<feature type="transmembrane region" description="Helical" evidence="1">
    <location>
        <begin position="12"/>
        <end position="30"/>
    </location>
</feature>